<comment type="caution">
    <text evidence="3">The sequence shown here is derived from an EMBL/GenBank/DDBJ whole genome shotgun (WGS) entry which is preliminary data.</text>
</comment>
<organism evidence="3 4">
    <name type="scientific">Plantactinospora sonchi</name>
    <dbReference type="NCBI Taxonomy" id="1544735"/>
    <lineage>
        <taxon>Bacteria</taxon>
        <taxon>Bacillati</taxon>
        <taxon>Actinomycetota</taxon>
        <taxon>Actinomycetes</taxon>
        <taxon>Micromonosporales</taxon>
        <taxon>Micromonosporaceae</taxon>
        <taxon>Plantactinospora</taxon>
    </lineage>
</organism>
<dbReference type="Proteomes" id="UP001332243">
    <property type="component" value="Unassembled WGS sequence"/>
</dbReference>
<reference evidence="3 4" key="1">
    <citation type="submission" date="2024-01" db="EMBL/GenBank/DDBJ databases">
        <title>Genome insights into Plantactinospora sonchi sp. nov.</title>
        <authorList>
            <person name="Wang L."/>
        </authorList>
    </citation>
    <scope>NUCLEOTIDE SEQUENCE [LARGE SCALE GENOMIC DNA]</scope>
    <source>
        <strain evidence="3 4">NEAU-QY2</strain>
    </source>
</reference>
<evidence type="ECO:0000313" key="3">
    <source>
        <dbReference type="EMBL" id="MEE6260704.1"/>
    </source>
</evidence>
<dbReference type="PANTHER" id="PTHR35201">
    <property type="entry name" value="TERPENE SYNTHASE"/>
    <property type="match status" value="1"/>
</dbReference>
<dbReference type="EMBL" id="JAZGQK010000016">
    <property type="protein sequence ID" value="MEE6260704.1"/>
    <property type="molecule type" value="Genomic_DNA"/>
</dbReference>
<dbReference type="SFLD" id="SFLDG01020">
    <property type="entry name" value="Terpene_Cyclase_Like_2"/>
    <property type="match status" value="1"/>
</dbReference>
<dbReference type="Pfam" id="PF19086">
    <property type="entry name" value="Terpene_syn_C_2"/>
    <property type="match status" value="1"/>
</dbReference>
<evidence type="ECO:0000313" key="4">
    <source>
        <dbReference type="Proteomes" id="UP001332243"/>
    </source>
</evidence>
<comment type="cofactor">
    <cofactor evidence="2">
        <name>Mg(2+)</name>
        <dbReference type="ChEBI" id="CHEBI:18420"/>
    </cofactor>
</comment>
<protein>
    <recommendedName>
        <fullName evidence="2">Terpene synthase</fullName>
        <ecNumber evidence="2">4.2.3.-</ecNumber>
    </recommendedName>
</protein>
<proteinExistence type="inferred from homology"/>
<name>A0ABU7RW29_9ACTN</name>
<gene>
    <name evidence="3" type="ORF">V1633_19650</name>
</gene>
<dbReference type="SUPFAM" id="SSF48576">
    <property type="entry name" value="Terpenoid synthases"/>
    <property type="match status" value="1"/>
</dbReference>
<evidence type="ECO:0000256" key="1">
    <source>
        <dbReference type="ARBA" id="ARBA00023239"/>
    </source>
</evidence>
<accession>A0ABU7RW29</accession>
<dbReference type="Gene3D" id="1.10.600.10">
    <property type="entry name" value="Farnesyl Diphosphate Synthase"/>
    <property type="match status" value="1"/>
</dbReference>
<comment type="similarity">
    <text evidence="2">Belongs to the terpene synthase family.</text>
</comment>
<dbReference type="EC" id="4.2.3.-" evidence="2"/>
<keyword evidence="4" id="KW-1185">Reference proteome</keyword>
<dbReference type="InterPro" id="IPR034686">
    <property type="entry name" value="Terpene_cyclase-like_2"/>
</dbReference>
<sequence length="316" mass="34511">MRTLAVAALTPPPFPELVSGHVDAVGHQSQRWAAELGLVSTPDALRRLDRANAAELAGRTCPDARPEQLRLLTDLFTWLFAFDDSCDDDELGQDPGRLAPIVGGLLDVLDVLGGPAPSGLATVAGPAGAALHDLCRRVRAHDTPHLLLRFANQMRDYLLALLWEAANRERSRVPAVAEYLQMRRHTGGVRPSLTLTDLVYGGGDAAHRADPRASTLDNLATDLVCWCNDIFSYEKERRQGGDGHNLVAVLARAADAPERSGLVDAAARFNAALGTYLRVESELLIDADAETIRFVTARRCWIRGSYDWSLRASRYQ</sequence>
<evidence type="ECO:0000256" key="2">
    <source>
        <dbReference type="RuleBase" id="RU366034"/>
    </source>
</evidence>
<keyword evidence="2" id="KW-0460">Magnesium</keyword>
<dbReference type="SFLD" id="SFLDS00005">
    <property type="entry name" value="Isoprenoid_Synthase_Type_I"/>
    <property type="match status" value="1"/>
</dbReference>
<dbReference type="RefSeq" id="WP_331215810.1">
    <property type="nucleotide sequence ID" value="NZ_JAZGQK010000016.1"/>
</dbReference>
<dbReference type="InterPro" id="IPR008949">
    <property type="entry name" value="Isoprenoid_synthase_dom_sf"/>
</dbReference>
<keyword evidence="1 2" id="KW-0456">Lyase</keyword>
<dbReference type="PANTHER" id="PTHR35201:SF4">
    <property type="entry name" value="BETA-PINACENE SYNTHASE-RELATED"/>
    <property type="match status" value="1"/>
</dbReference>
<keyword evidence="2" id="KW-0479">Metal-binding</keyword>